<evidence type="ECO:0000313" key="3">
    <source>
        <dbReference type="WBParaSite" id="PSU_v2.g14523.t1"/>
    </source>
</evidence>
<name>A0A914YAI9_9BILA</name>
<protein>
    <submittedName>
        <fullName evidence="3">Uncharacterized protein</fullName>
    </submittedName>
</protein>
<evidence type="ECO:0000256" key="1">
    <source>
        <dbReference type="SAM" id="MobiDB-lite"/>
    </source>
</evidence>
<proteinExistence type="predicted"/>
<feature type="region of interest" description="Disordered" evidence="1">
    <location>
        <begin position="18"/>
        <end position="66"/>
    </location>
</feature>
<dbReference type="WBParaSite" id="PSU_v2.g14523.t1">
    <property type="protein sequence ID" value="PSU_v2.g14523.t1"/>
    <property type="gene ID" value="PSU_v2.g14523"/>
</dbReference>
<reference evidence="3" key="1">
    <citation type="submission" date="2022-11" db="UniProtKB">
        <authorList>
            <consortium name="WormBaseParasite"/>
        </authorList>
    </citation>
    <scope>IDENTIFICATION</scope>
</reference>
<dbReference type="AlphaFoldDB" id="A0A914YAI9"/>
<dbReference type="Proteomes" id="UP000887577">
    <property type="component" value="Unplaced"/>
</dbReference>
<feature type="compositionally biased region" description="Gly residues" evidence="1">
    <location>
        <begin position="35"/>
        <end position="46"/>
    </location>
</feature>
<organism evidence="2 3">
    <name type="scientific">Panagrolaimus superbus</name>
    <dbReference type="NCBI Taxonomy" id="310955"/>
    <lineage>
        <taxon>Eukaryota</taxon>
        <taxon>Metazoa</taxon>
        <taxon>Ecdysozoa</taxon>
        <taxon>Nematoda</taxon>
        <taxon>Chromadorea</taxon>
        <taxon>Rhabditida</taxon>
        <taxon>Tylenchina</taxon>
        <taxon>Panagrolaimomorpha</taxon>
        <taxon>Panagrolaimoidea</taxon>
        <taxon>Panagrolaimidae</taxon>
        <taxon>Panagrolaimus</taxon>
    </lineage>
</organism>
<keyword evidence="2" id="KW-1185">Reference proteome</keyword>
<sequence length="66" mass="6432">MQMPSKKALATAAGVGVGSLGAAAGNPRPIEMNAAGGGTFNDGGGVLSNEKTGRSNTYSTTYQGGK</sequence>
<accession>A0A914YAI9</accession>
<evidence type="ECO:0000313" key="2">
    <source>
        <dbReference type="Proteomes" id="UP000887577"/>
    </source>
</evidence>
<feature type="compositionally biased region" description="Polar residues" evidence="1">
    <location>
        <begin position="54"/>
        <end position="66"/>
    </location>
</feature>